<evidence type="ECO:0000313" key="4">
    <source>
        <dbReference type="EMBL" id="MCS3709994.1"/>
    </source>
</evidence>
<dbReference type="AlphaFoldDB" id="A0A9X2TJ34"/>
<accession>A0A9X2TJ34</accession>
<evidence type="ECO:0000259" key="3">
    <source>
        <dbReference type="Pfam" id="PF01051"/>
    </source>
</evidence>
<comment type="caution">
    <text evidence="4">The sequence shown here is derived from an EMBL/GenBank/DDBJ whole genome shotgun (WGS) entry which is preliminary data.</text>
</comment>
<evidence type="ECO:0000256" key="1">
    <source>
        <dbReference type="ARBA" id="ARBA00038283"/>
    </source>
</evidence>
<dbReference type="Proteomes" id="UP001155057">
    <property type="component" value="Unassembled WGS sequence"/>
</dbReference>
<dbReference type="GO" id="GO:0003887">
    <property type="term" value="F:DNA-directed DNA polymerase activity"/>
    <property type="evidence" value="ECO:0007669"/>
    <property type="project" value="InterPro"/>
</dbReference>
<dbReference type="GO" id="GO:0006270">
    <property type="term" value="P:DNA replication initiation"/>
    <property type="evidence" value="ECO:0007669"/>
    <property type="project" value="InterPro"/>
</dbReference>
<protein>
    <submittedName>
        <fullName evidence="4">Plasmid replication initiation protein</fullName>
    </submittedName>
</protein>
<comment type="similarity">
    <text evidence="1">Belongs to the initiator RepB protein family.</text>
</comment>
<dbReference type="Pfam" id="PF21205">
    <property type="entry name" value="Rep3_C"/>
    <property type="match status" value="1"/>
</dbReference>
<dbReference type="InterPro" id="IPR000525">
    <property type="entry name" value="Initiator_Rep_WH1"/>
</dbReference>
<name>A0A9X2TJ34_9BACT</name>
<organism evidence="4 5">
    <name type="scientific">Salinibacter ruber</name>
    <dbReference type="NCBI Taxonomy" id="146919"/>
    <lineage>
        <taxon>Bacteria</taxon>
        <taxon>Pseudomonadati</taxon>
        <taxon>Rhodothermota</taxon>
        <taxon>Rhodothermia</taxon>
        <taxon>Rhodothermales</taxon>
        <taxon>Salinibacteraceae</taxon>
        <taxon>Salinibacter</taxon>
    </lineage>
</organism>
<evidence type="ECO:0000256" key="2">
    <source>
        <dbReference type="SAM" id="MobiDB-lite"/>
    </source>
</evidence>
<evidence type="ECO:0000313" key="5">
    <source>
        <dbReference type="Proteomes" id="UP001155057"/>
    </source>
</evidence>
<dbReference type="InterPro" id="IPR036388">
    <property type="entry name" value="WH-like_DNA-bd_sf"/>
</dbReference>
<dbReference type="Pfam" id="PF01051">
    <property type="entry name" value="Rep3_N"/>
    <property type="match status" value="1"/>
</dbReference>
<proteinExistence type="inferred from homology"/>
<gene>
    <name evidence="4" type="ORF">GGP61_001598</name>
</gene>
<dbReference type="EMBL" id="JANUAE010000004">
    <property type="protein sequence ID" value="MCS3709994.1"/>
    <property type="molecule type" value="Genomic_DNA"/>
</dbReference>
<dbReference type="SUPFAM" id="SSF46785">
    <property type="entry name" value="Winged helix' DNA-binding domain"/>
    <property type="match status" value="2"/>
</dbReference>
<dbReference type="InterPro" id="IPR036390">
    <property type="entry name" value="WH_DNA-bd_sf"/>
</dbReference>
<sequence>MSESQLKLFDGDEMVVKANDLVRAKANWTRLEHRVVGMMISQLDKEDEAFTPQRIYIKDLMELSGTNYGALYERAEAICSKLLKQEVYIRDEVDGKRRYRGYSPIVMCEYVEGDGCIVAQFNEAMKPFLLQLKKRFTMYRLQNFMQLTSQHSMRMYELLKMRSDLRHLRITVDELRAILSCEHSYSRFSDFKRKVIDKTQKEIAEKTDIIFKYQVERKGQTPTHIRFIIEDENEEQPRMPKTTNGAKNDSDRSKNGSNKRSGELSAPKIDIYALVLNELTQEEIDKHSEQEIRDLIEEKYEEAKEMEKSEVNRATLVQSRTLSELRDK</sequence>
<reference evidence="4" key="1">
    <citation type="submission" date="2022-08" db="EMBL/GenBank/DDBJ databases">
        <title>Genomic Encyclopedia of Type Strains, Phase V (KMG-V): Genome sequencing to study the core and pangenomes of soil and plant-associated prokaryotes.</title>
        <authorList>
            <person name="Whitman W."/>
        </authorList>
    </citation>
    <scope>NUCLEOTIDE SEQUENCE</scope>
    <source>
        <strain evidence="4">SP3049</strain>
    </source>
</reference>
<feature type="region of interest" description="Disordered" evidence="2">
    <location>
        <begin position="229"/>
        <end position="263"/>
    </location>
</feature>
<dbReference type="Gene3D" id="1.10.10.10">
    <property type="entry name" value="Winged helix-like DNA-binding domain superfamily/Winged helix DNA-binding domain"/>
    <property type="match status" value="2"/>
</dbReference>
<dbReference type="RefSeq" id="WP_259124013.1">
    <property type="nucleotide sequence ID" value="NZ_JANTZO010000005.1"/>
</dbReference>
<feature type="domain" description="Initiator Rep protein WH1" evidence="3">
    <location>
        <begin position="15"/>
        <end position="160"/>
    </location>
</feature>